<keyword evidence="2 5" id="KW-0812">Transmembrane</keyword>
<dbReference type="RefSeq" id="WP_232185224.1">
    <property type="nucleotide sequence ID" value="NZ_JAIOAP010000004.1"/>
</dbReference>
<dbReference type="InterPro" id="IPR017500">
    <property type="entry name" value="Phage_infect_YhgE_N"/>
</dbReference>
<feature type="transmembrane region" description="Helical" evidence="5">
    <location>
        <begin position="577"/>
        <end position="596"/>
    </location>
</feature>
<evidence type="ECO:0000256" key="2">
    <source>
        <dbReference type="ARBA" id="ARBA00022692"/>
    </source>
</evidence>
<organism evidence="7 8">
    <name type="scientific">Cohnella silvisoli</name>
    <dbReference type="NCBI Taxonomy" id="2873699"/>
    <lineage>
        <taxon>Bacteria</taxon>
        <taxon>Bacillati</taxon>
        <taxon>Bacillota</taxon>
        <taxon>Bacilli</taxon>
        <taxon>Bacillales</taxon>
        <taxon>Paenibacillaceae</taxon>
        <taxon>Cohnella</taxon>
    </lineage>
</organism>
<dbReference type="PANTHER" id="PTHR43077">
    <property type="entry name" value="TRANSPORT PERMEASE YVFS-RELATED"/>
    <property type="match status" value="1"/>
</dbReference>
<dbReference type="Pfam" id="PF12698">
    <property type="entry name" value="ABC2_membrane_3"/>
    <property type="match status" value="2"/>
</dbReference>
<dbReference type="Proteomes" id="UP001493487">
    <property type="component" value="Unassembled WGS sequence"/>
</dbReference>
<evidence type="ECO:0000256" key="4">
    <source>
        <dbReference type="ARBA" id="ARBA00023136"/>
    </source>
</evidence>
<reference evidence="7 8" key="1">
    <citation type="journal article" date="2023" name="Genome Announc.">
        <title>Pan-Genome Analyses of the Genus Cohnella and Proposal of the Novel Species Cohnella silvisoli sp. nov., Isolated from Forest Soil.</title>
        <authorList>
            <person name="Wang C."/>
            <person name="Mao L."/>
            <person name="Bao G."/>
            <person name="Zhu H."/>
        </authorList>
    </citation>
    <scope>NUCLEOTIDE SEQUENCE [LARGE SCALE GENOMIC DNA]</scope>
    <source>
        <strain evidence="7 8">NL03-T5-1</strain>
    </source>
</reference>
<feature type="domain" description="ABC-2 type transporter transmembrane" evidence="6">
    <location>
        <begin position="26"/>
        <end position="160"/>
    </location>
</feature>
<feature type="transmembrane region" description="Helical" evidence="5">
    <location>
        <begin position="477"/>
        <end position="499"/>
    </location>
</feature>
<feature type="transmembrane region" description="Helical" evidence="5">
    <location>
        <begin position="546"/>
        <end position="570"/>
    </location>
</feature>
<feature type="transmembrane region" description="Helical" evidence="5">
    <location>
        <begin position="635"/>
        <end position="657"/>
    </location>
</feature>
<proteinExistence type="predicted"/>
<accession>A0ABV1KQH4</accession>
<keyword evidence="4 5" id="KW-0472">Membrane</keyword>
<keyword evidence="3 5" id="KW-1133">Transmembrane helix</keyword>
<gene>
    <name evidence="7" type="ORF">QJS35_06835</name>
</gene>
<dbReference type="InterPro" id="IPR017501">
    <property type="entry name" value="Phage_infect_YhgE_C"/>
</dbReference>
<comment type="caution">
    <text evidence="7">The sequence shown here is derived from an EMBL/GenBank/DDBJ whole genome shotgun (WGS) entry which is preliminary data.</text>
</comment>
<evidence type="ECO:0000313" key="8">
    <source>
        <dbReference type="Proteomes" id="UP001493487"/>
    </source>
</evidence>
<evidence type="ECO:0000259" key="6">
    <source>
        <dbReference type="Pfam" id="PF12698"/>
    </source>
</evidence>
<dbReference type="NCBIfam" id="TIGR03061">
    <property type="entry name" value="pip_yhgE_Nterm"/>
    <property type="match status" value="1"/>
</dbReference>
<keyword evidence="8" id="KW-1185">Reference proteome</keyword>
<dbReference type="InterPro" id="IPR013525">
    <property type="entry name" value="ABC2_TM"/>
</dbReference>
<dbReference type="Gene3D" id="1.10.287.950">
    <property type="entry name" value="Methyl-accepting chemotaxis protein"/>
    <property type="match status" value="1"/>
</dbReference>
<sequence>MKGFKQFVKEMAGIGRNPKVLIPVLAVLMVPVLYSAMFLGAFWDPYAKLDDLPVAVVNSDQGTVYEGNSMHVGQDFTEKLKEGSNFEYSFVSKSQAEEGLKNNTYYMAIEIPEDFSAKTTTLTSEQPTPAQIVFMPNESFNFLAAQIGNTAIEKMKNELSREVTKAYTHTVFDQIQTLADGLSKASDGASQIAVGTDSAKNGAALIEANLNKLASGSLTMQSGITKLVDGGGKLEKGVSELQQGAGSLASGLSQLTDGSGKLKQGAVQANIGATKLADGLAQSAAGADKLEAGAKGLAGGLEQYAKAHPELADDASFQQLIAASKQVAGGLSAAKQGQDQLSAGAAQLSKGTTQLAGGLEQFGDKLNTASAGGAKLAKGADQLHGGAAQLNQGLSSLSKGFNVFVDGSSKLDQGAQQMTQGLVTLTDGTGELSSKLTDAAQKTSNIKGGDSVIDMFANPVDLNVVKTKEVPNYGTGFAPYFISLGLFVGALLLTIVYTVKEPAIKPTSGWSWFIGKLMTMVFIGTVQAIIADLVLLYGLGLEVQSMPLFILFSIITSITFMALIQFLVTVLQHPGRFIAIVILIFQLTSSAGTFPLELIPSWLQNASAWLPMTYSVAGLKAVISSGDYSFMWDNVWILLGYIALFAAMTLTYFVVAYRREFGGKHSQDHTVAV</sequence>
<dbReference type="NCBIfam" id="TIGR03062">
    <property type="entry name" value="pip_yhgE_Cterm"/>
    <property type="match status" value="1"/>
</dbReference>
<evidence type="ECO:0000256" key="1">
    <source>
        <dbReference type="ARBA" id="ARBA00004141"/>
    </source>
</evidence>
<evidence type="ECO:0000313" key="7">
    <source>
        <dbReference type="EMBL" id="MEQ4482108.1"/>
    </source>
</evidence>
<feature type="domain" description="ABC-2 type transporter transmembrane" evidence="6">
    <location>
        <begin position="403"/>
        <end position="649"/>
    </location>
</feature>
<feature type="transmembrane region" description="Helical" evidence="5">
    <location>
        <begin position="520"/>
        <end position="540"/>
    </location>
</feature>
<dbReference type="InterPro" id="IPR051328">
    <property type="entry name" value="T7SS_ABC-Transporter"/>
</dbReference>
<evidence type="ECO:0000256" key="5">
    <source>
        <dbReference type="SAM" id="Phobius"/>
    </source>
</evidence>
<name>A0ABV1KQH4_9BACL</name>
<dbReference type="Gene3D" id="3.40.1710.10">
    <property type="entry name" value="abc type-2 transporter like domain"/>
    <property type="match status" value="1"/>
</dbReference>
<protein>
    <submittedName>
        <fullName evidence="7">YhgE/Pip domain-containing protein</fullName>
    </submittedName>
</protein>
<feature type="transmembrane region" description="Helical" evidence="5">
    <location>
        <begin position="20"/>
        <end position="43"/>
    </location>
</feature>
<dbReference type="EMBL" id="JASKHM010000003">
    <property type="protein sequence ID" value="MEQ4482108.1"/>
    <property type="molecule type" value="Genomic_DNA"/>
</dbReference>
<comment type="subcellular location">
    <subcellularLocation>
        <location evidence="1">Membrane</location>
        <topology evidence="1">Multi-pass membrane protein</topology>
    </subcellularLocation>
</comment>
<dbReference type="PANTHER" id="PTHR43077:SF5">
    <property type="entry name" value="PHAGE INFECTION PROTEIN"/>
    <property type="match status" value="1"/>
</dbReference>
<evidence type="ECO:0000256" key="3">
    <source>
        <dbReference type="ARBA" id="ARBA00022989"/>
    </source>
</evidence>